<sequence length="247" mass="27924">MMTITWRKWKVYIILTFLVLLTFPLLYWSRPPSVPAFANEEDEPRALLRVNTQEPHLALTFNVEWGEDIITETLETLDDYEISATFFVSGEWAERHPNLLEAIHEKNHELGILGYKGHRFSSMENYEIQESLKNTIKVFEKLDFAAPAYLYPPKGAFNAEVLKIADGENLNTVYGSIHPPLGTGSAMAEHILFHADNGDIIHLNATDESKGLPKALNIAVPVLKEQGYEFHTISSLASGMDIEIKKP</sequence>
<proteinExistence type="predicted"/>
<dbReference type="GO" id="GO:0016810">
    <property type="term" value="F:hydrolase activity, acting on carbon-nitrogen (but not peptide) bonds"/>
    <property type="evidence" value="ECO:0007669"/>
    <property type="project" value="InterPro"/>
</dbReference>
<dbReference type="PANTHER" id="PTHR10587:SF128">
    <property type="entry name" value="POLYSACCHARIDE DEACETYLASE PDAB-RELATED"/>
    <property type="match status" value="1"/>
</dbReference>
<feature type="domain" description="NodB homology" evidence="1">
    <location>
        <begin position="55"/>
        <end position="231"/>
    </location>
</feature>
<organism evidence="2 3">
    <name type="scientific">Salimicrobium halophilum</name>
    <dbReference type="NCBI Taxonomy" id="86666"/>
    <lineage>
        <taxon>Bacteria</taxon>
        <taxon>Bacillati</taxon>
        <taxon>Bacillota</taxon>
        <taxon>Bacilli</taxon>
        <taxon>Bacillales</taxon>
        <taxon>Bacillaceae</taxon>
        <taxon>Salimicrobium</taxon>
    </lineage>
</organism>
<name>A0A1G8VUY5_9BACI</name>
<evidence type="ECO:0000259" key="1">
    <source>
        <dbReference type="PROSITE" id="PS51677"/>
    </source>
</evidence>
<accession>A0A1G8VUY5</accession>
<dbReference type="Proteomes" id="UP000199225">
    <property type="component" value="Unassembled WGS sequence"/>
</dbReference>
<dbReference type="AlphaFoldDB" id="A0A1G8VUY5"/>
<evidence type="ECO:0000313" key="3">
    <source>
        <dbReference type="Proteomes" id="UP000199225"/>
    </source>
</evidence>
<dbReference type="STRING" id="86666.SAMN04490247_2891"/>
<evidence type="ECO:0000313" key="2">
    <source>
        <dbReference type="EMBL" id="SDJ69931.1"/>
    </source>
</evidence>
<dbReference type="GO" id="GO:0016020">
    <property type="term" value="C:membrane"/>
    <property type="evidence" value="ECO:0007669"/>
    <property type="project" value="TreeGrafter"/>
</dbReference>
<dbReference type="InterPro" id="IPR050248">
    <property type="entry name" value="Polysacc_deacetylase_ArnD"/>
</dbReference>
<dbReference type="SUPFAM" id="SSF88713">
    <property type="entry name" value="Glycoside hydrolase/deacetylase"/>
    <property type="match status" value="1"/>
</dbReference>
<dbReference type="Pfam" id="PF01522">
    <property type="entry name" value="Polysacc_deac_1"/>
    <property type="match status" value="1"/>
</dbReference>
<dbReference type="InterPro" id="IPR011330">
    <property type="entry name" value="Glyco_hydro/deAcase_b/a-brl"/>
</dbReference>
<dbReference type="PANTHER" id="PTHR10587">
    <property type="entry name" value="GLYCOSYL TRANSFERASE-RELATED"/>
    <property type="match status" value="1"/>
</dbReference>
<keyword evidence="3" id="KW-1185">Reference proteome</keyword>
<gene>
    <name evidence="2" type="ORF">SAMN04490247_2891</name>
</gene>
<dbReference type="InterPro" id="IPR002509">
    <property type="entry name" value="NODB_dom"/>
</dbReference>
<reference evidence="3" key="1">
    <citation type="submission" date="2016-10" db="EMBL/GenBank/DDBJ databases">
        <authorList>
            <person name="Varghese N."/>
            <person name="Submissions S."/>
        </authorList>
    </citation>
    <scope>NUCLEOTIDE SEQUENCE [LARGE SCALE GENOMIC DNA]</scope>
    <source>
        <strain evidence="3">DSM 4771</strain>
    </source>
</reference>
<dbReference type="EMBL" id="FNEV01000011">
    <property type="protein sequence ID" value="SDJ69931.1"/>
    <property type="molecule type" value="Genomic_DNA"/>
</dbReference>
<dbReference type="GO" id="GO:0005975">
    <property type="term" value="P:carbohydrate metabolic process"/>
    <property type="evidence" value="ECO:0007669"/>
    <property type="project" value="InterPro"/>
</dbReference>
<dbReference type="Gene3D" id="3.20.20.370">
    <property type="entry name" value="Glycoside hydrolase/deacetylase"/>
    <property type="match status" value="1"/>
</dbReference>
<dbReference type="PROSITE" id="PS51677">
    <property type="entry name" value="NODB"/>
    <property type="match status" value="1"/>
</dbReference>
<protein>
    <submittedName>
        <fullName evidence="2">Peptidoglycan/xylan/chitin deacetylase, PgdA/CDA1 family</fullName>
    </submittedName>
</protein>